<feature type="signal peptide" evidence="1">
    <location>
        <begin position="1"/>
        <end position="18"/>
    </location>
</feature>
<sequence>MVVITKLLALCSAALVVAAPATAPATPEDDFKAWLGGAVLDKCVAAGDCQQRLLENPYYVEANKTGLQKRFDCQGSGIHTIVTSGSSKVKFGSVNPYDLFHHVYDVCSDGGCDSGTPYSMNTRYATALGVYGKAISITAQGVYSGWDIRNALAESLSQAAKQNQDWQKEVFCPSGGKACGFGRLNQAYAPRFQQAAIFDGCAQWGWMNAQTSGLSGVTGSKACNLIVGALGSIVGTLVPYGGLGVPIAAALCT</sequence>
<organism evidence="2 3">
    <name type="scientific">Fusarium flagelliforme</name>
    <dbReference type="NCBI Taxonomy" id="2675880"/>
    <lineage>
        <taxon>Eukaryota</taxon>
        <taxon>Fungi</taxon>
        <taxon>Dikarya</taxon>
        <taxon>Ascomycota</taxon>
        <taxon>Pezizomycotina</taxon>
        <taxon>Sordariomycetes</taxon>
        <taxon>Hypocreomycetidae</taxon>
        <taxon>Hypocreales</taxon>
        <taxon>Nectriaceae</taxon>
        <taxon>Fusarium</taxon>
        <taxon>Fusarium incarnatum-equiseti species complex</taxon>
    </lineage>
</organism>
<reference evidence="2 3" key="1">
    <citation type="journal article" date="2018" name="PLoS Pathog.">
        <title>Evolution of structural diversity of trichothecenes, a family of toxins produced by plant pathogenic and entomopathogenic fungi.</title>
        <authorList>
            <person name="Proctor R.H."/>
            <person name="McCormick S.P."/>
            <person name="Kim H.S."/>
            <person name="Cardoza R.E."/>
            <person name="Stanley A.M."/>
            <person name="Lindo L."/>
            <person name="Kelly A."/>
            <person name="Brown D.W."/>
            <person name="Lee T."/>
            <person name="Vaughan M.M."/>
            <person name="Alexander N.J."/>
            <person name="Busman M."/>
            <person name="Gutierrez S."/>
        </authorList>
    </citation>
    <scope>NUCLEOTIDE SEQUENCE [LARGE SCALE GENOMIC DNA]</scope>
    <source>
        <strain evidence="2 3">NRRL 13405</strain>
    </source>
</reference>
<dbReference type="Proteomes" id="UP000265631">
    <property type="component" value="Unassembled WGS sequence"/>
</dbReference>
<gene>
    <name evidence="2" type="ORF">FIE12Z_9380</name>
</gene>
<evidence type="ECO:0000256" key="1">
    <source>
        <dbReference type="SAM" id="SignalP"/>
    </source>
</evidence>
<accession>A0A395MF29</accession>
<proteinExistence type="predicted"/>
<dbReference type="EMBL" id="PXXK01000304">
    <property type="protein sequence ID" value="RFN46370.1"/>
    <property type="molecule type" value="Genomic_DNA"/>
</dbReference>
<protein>
    <recommendedName>
        <fullName evidence="4">Secreted protein</fullName>
    </recommendedName>
</protein>
<keyword evidence="1" id="KW-0732">Signal</keyword>
<keyword evidence="3" id="KW-1185">Reference proteome</keyword>
<evidence type="ECO:0000313" key="2">
    <source>
        <dbReference type="EMBL" id="RFN46370.1"/>
    </source>
</evidence>
<feature type="chain" id="PRO_5017417414" description="Secreted protein" evidence="1">
    <location>
        <begin position="19"/>
        <end position="253"/>
    </location>
</feature>
<evidence type="ECO:0000313" key="3">
    <source>
        <dbReference type="Proteomes" id="UP000265631"/>
    </source>
</evidence>
<name>A0A395MF29_9HYPO</name>
<comment type="caution">
    <text evidence="2">The sequence shown here is derived from an EMBL/GenBank/DDBJ whole genome shotgun (WGS) entry which is preliminary data.</text>
</comment>
<evidence type="ECO:0008006" key="4">
    <source>
        <dbReference type="Google" id="ProtNLM"/>
    </source>
</evidence>
<dbReference type="AlphaFoldDB" id="A0A395MF29"/>